<gene>
    <name evidence="1" type="ORF">LOK49_LG09G01380</name>
</gene>
<proteinExistence type="predicted"/>
<accession>A0ACC0GQY9</accession>
<name>A0ACC0GQY9_9ERIC</name>
<evidence type="ECO:0000313" key="2">
    <source>
        <dbReference type="Proteomes" id="UP001060215"/>
    </source>
</evidence>
<organism evidence="1 2">
    <name type="scientific">Camellia lanceoleosa</name>
    <dbReference type="NCBI Taxonomy" id="1840588"/>
    <lineage>
        <taxon>Eukaryota</taxon>
        <taxon>Viridiplantae</taxon>
        <taxon>Streptophyta</taxon>
        <taxon>Embryophyta</taxon>
        <taxon>Tracheophyta</taxon>
        <taxon>Spermatophyta</taxon>
        <taxon>Magnoliopsida</taxon>
        <taxon>eudicotyledons</taxon>
        <taxon>Gunneridae</taxon>
        <taxon>Pentapetalae</taxon>
        <taxon>asterids</taxon>
        <taxon>Ericales</taxon>
        <taxon>Theaceae</taxon>
        <taxon>Camellia</taxon>
    </lineage>
</organism>
<reference evidence="1 2" key="1">
    <citation type="journal article" date="2022" name="Plant J.">
        <title>Chromosome-level genome of Camellia lanceoleosa provides a valuable resource for understanding genome evolution and self-incompatibility.</title>
        <authorList>
            <person name="Gong W."/>
            <person name="Xiao S."/>
            <person name="Wang L."/>
            <person name="Liao Z."/>
            <person name="Chang Y."/>
            <person name="Mo W."/>
            <person name="Hu G."/>
            <person name="Li W."/>
            <person name="Zhao G."/>
            <person name="Zhu H."/>
            <person name="Hu X."/>
            <person name="Ji K."/>
            <person name="Xiang X."/>
            <person name="Song Q."/>
            <person name="Yuan D."/>
            <person name="Jin S."/>
            <person name="Zhang L."/>
        </authorList>
    </citation>
    <scope>NUCLEOTIDE SEQUENCE [LARGE SCALE GENOMIC DNA]</scope>
    <source>
        <strain evidence="1">SQ_2022a</strain>
    </source>
</reference>
<keyword evidence="2" id="KW-1185">Reference proteome</keyword>
<comment type="caution">
    <text evidence="1">The sequence shown here is derived from an EMBL/GenBank/DDBJ whole genome shotgun (WGS) entry which is preliminary data.</text>
</comment>
<evidence type="ECO:0000313" key="1">
    <source>
        <dbReference type="EMBL" id="KAI8001916.1"/>
    </source>
</evidence>
<protein>
    <submittedName>
        <fullName evidence="1">Uncharacterized protein</fullName>
    </submittedName>
</protein>
<dbReference type="Proteomes" id="UP001060215">
    <property type="component" value="Chromosome 8"/>
</dbReference>
<dbReference type="EMBL" id="CM045765">
    <property type="protein sequence ID" value="KAI8001916.1"/>
    <property type="molecule type" value="Genomic_DNA"/>
</dbReference>
<sequence>MTTLSSNPSIPSSPGGKSLWKDNKISNSDSEGHGYPGKAFAVQISSTFTESYDDKAGEGLLDYVTGRPEQLEE</sequence>